<organism evidence="3 4">
    <name type="scientific">Hymenolepis diminuta</name>
    <name type="common">Rat tapeworm</name>
    <dbReference type="NCBI Taxonomy" id="6216"/>
    <lineage>
        <taxon>Eukaryota</taxon>
        <taxon>Metazoa</taxon>
        <taxon>Spiralia</taxon>
        <taxon>Lophotrochozoa</taxon>
        <taxon>Platyhelminthes</taxon>
        <taxon>Cestoda</taxon>
        <taxon>Eucestoda</taxon>
        <taxon>Cyclophyllidea</taxon>
        <taxon>Hymenolepididae</taxon>
        <taxon>Hymenolepis</taxon>
    </lineage>
</organism>
<evidence type="ECO:0000256" key="2">
    <source>
        <dbReference type="SAM" id="SignalP"/>
    </source>
</evidence>
<protein>
    <submittedName>
        <fullName evidence="3">Uncharacterized protein</fullName>
    </submittedName>
</protein>
<feature type="signal peptide" evidence="2">
    <location>
        <begin position="1"/>
        <end position="19"/>
    </location>
</feature>
<dbReference type="Proteomes" id="UP000321570">
    <property type="component" value="Unassembled WGS sequence"/>
</dbReference>
<dbReference type="EMBL" id="CABIJS010000555">
    <property type="protein sequence ID" value="VUZ53323.1"/>
    <property type="molecule type" value="Genomic_DNA"/>
</dbReference>
<evidence type="ECO:0000313" key="4">
    <source>
        <dbReference type="Proteomes" id="UP000321570"/>
    </source>
</evidence>
<accession>A0A564Z2Y0</accession>
<evidence type="ECO:0000256" key="1">
    <source>
        <dbReference type="SAM" id="MobiDB-lite"/>
    </source>
</evidence>
<name>A0A564Z2Y0_HYMDI</name>
<sequence length="65" mass="7222">MVFLGIFLLICSVISFCCAFQLKFVQKAVGPEGQSQPLNPQQPPQQAPYPYQSMPGSYPPPSYKE</sequence>
<gene>
    <name evidence="3" type="ORF">WMSIL1_LOCUS11526</name>
</gene>
<evidence type="ECO:0000313" key="3">
    <source>
        <dbReference type="EMBL" id="VUZ53323.1"/>
    </source>
</evidence>
<keyword evidence="4" id="KW-1185">Reference proteome</keyword>
<dbReference type="AlphaFoldDB" id="A0A564Z2Y0"/>
<feature type="region of interest" description="Disordered" evidence="1">
    <location>
        <begin position="31"/>
        <end position="65"/>
    </location>
</feature>
<reference evidence="3 4" key="1">
    <citation type="submission" date="2019-07" db="EMBL/GenBank/DDBJ databases">
        <authorList>
            <person name="Jastrzebski P J."/>
            <person name="Paukszto L."/>
            <person name="Jastrzebski P J."/>
        </authorList>
    </citation>
    <scope>NUCLEOTIDE SEQUENCE [LARGE SCALE GENOMIC DNA]</scope>
    <source>
        <strain evidence="3 4">WMS-il1</strain>
    </source>
</reference>
<proteinExistence type="predicted"/>
<feature type="chain" id="PRO_5022195308" evidence="2">
    <location>
        <begin position="20"/>
        <end position="65"/>
    </location>
</feature>
<keyword evidence="2" id="KW-0732">Signal</keyword>